<feature type="transmembrane region" description="Helical" evidence="6">
    <location>
        <begin position="370"/>
        <end position="388"/>
    </location>
</feature>
<dbReference type="Ensembl" id="ENSCCRT00015026204.1">
    <property type="protein sequence ID" value="ENSCCRP00015025298.1"/>
    <property type="gene ID" value="ENSCCRG00015010724.1"/>
</dbReference>
<feature type="transmembrane region" description="Helical" evidence="6">
    <location>
        <begin position="278"/>
        <end position="304"/>
    </location>
</feature>
<dbReference type="Pfam" id="PF07690">
    <property type="entry name" value="MFS_1"/>
    <property type="match status" value="1"/>
</dbReference>
<keyword evidence="4 6" id="KW-0472">Membrane</keyword>
<dbReference type="CDD" id="cd17448">
    <property type="entry name" value="MFS_SLC46A3"/>
    <property type="match status" value="1"/>
</dbReference>
<evidence type="ECO:0000313" key="8">
    <source>
        <dbReference type="Proteomes" id="UP000694700"/>
    </source>
</evidence>
<dbReference type="AlphaFoldDB" id="A0A8C1TQW8"/>
<feature type="transmembrane region" description="Helical" evidence="6">
    <location>
        <begin position="345"/>
        <end position="364"/>
    </location>
</feature>
<dbReference type="GO" id="GO:0005765">
    <property type="term" value="C:lysosomal membrane"/>
    <property type="evidence" value="ECO:0007669"/>
    <property type="project" value="TreeGrafter"/>
</dbReference>
<keyword evidence="2 6" id="KW-0812">Transmembrane</keyword>
<feature type="transmembrane region" description="Helical" evidence="6">
    <location>
        <begin position="220"/>
        <end position="240"/>
    </location>
</feature>
<comment type="subcellular location">
    <subcellularLocation>
        <location evidence="1">Membrane</location>
        <topology evidence="1">Multi-pass membrane protein</topology>
    </subcellularLocation>
</comment>
<dbReference type="Proteomes" id="UP000694700">
    <property type="component" value="Unplaced"/>
</dbReference>
<accession>A0A8C1TQW8</accession>
<proteinExistence type="inferred from homology"/>
<dbReference type="PANTHER" id="PTHR23507:SF32">
    <property type="entry name" value="SI:DKEY-5G14.1"/>
    <property type="match status" value="1"/>
</dbReference>
<evidence type="ECO:0000256" key="4">
    <source>
        <dbReference type="ARBA" id="ARBA00023136"/>
    </source>
</evidence>
<dbReference type="PANTHER" id="PTHR23507">
    <property type="entry name" value="ZGC:174356"/>
    <property type="match status" value="1"/>
</dbReference>
<feature type="transmembrane region" description="Helical" evidence="6">
    <location>
        <begin position="100"/>
        <end position="117"/>
    </location>
</feature>
<feature type="transmembrane region" description="Helical" evidence="6">
    <location>
        <begin position="124"/>
        <end position="146"/>
    </location>
</feature>
<evidence type="ECO:0000313" key="7">
    <source>
        <dbReference type="Ensembl" id="ENSCCRP00015025298.1"/>
    </source>
</evidence>
<dbReference type="InterPro" id="IPR011701">
    <property type="entry name" value="MFS"/>
</dbReference>
<feature type="transmembrane region" description="Helical" evidence="6">
    <location>
        <begin position="316"/>
        <end position="338"/>
    </location>
</feature>
<evidence type="ECO:0000256" key="5">
    <source>
        <dbReference type="ARBA" id="ARBA00038227"/>
    </source>
</evidence>
<dbReference type="GO" id="GO:0034486">
    <property type="term" value="P:vacuolar transmembrane transport"/>
    <property type="evidence" value="ECO:0007669"/>
    <property type="project" value="TreeGrafter"/>
</dbReference>
<feature type="transmembrane region" description="Helical" evidence="6">
    <location>
        <begin position="426"/>
        <end position="456"/>
    </location>
</feature>
<organism evidence="7 8">
    <name type="scientific">Cyprinus carpio</name>
    <name type="common">Common carp</name>
    <dbReference type="NCBI Taxonomy" id="7962"/>
    <lineage>
        <taxon>Eukaryota</taxon>
        <taxon>Metazoa</taxon>
        <taxon>Chordata</taxon>
        <taxon>Craniata</taxon>
        <taxon>Vertebrata</taxon>
        <taxon>Euteleostomi</taxon>
        <taxon>Actinopterygii</taxon>
        <taxon>Neopterygii</taxon>
        <taxon>Teleostei</taxon>
        <taxon>Ostariophysi</taxon>
        <taxon>Cypriniformes</taxon>
        <taxon>Cyprinidae</taxon>
        <taxon>Cyprininae</taxon>
        <taxon>Cyprinus</taxon>
    </lineage>
</organism>
<feature type="transmembrane region" description="Helical" evidence="6">
    <location>
        <begin position="152"/>
        <end position="177"/>
    </location>
</feature>
<comment type="similarity">
    <text evidence="5">Belongs to the major facilitator superfamily. SLC46A family.</text>
</comment>
<dbReference type="GO" id="GO:0022857">
    <property type="term" value="F:transmembrane transporter activity"/>
    <property type="evidence" value="ECO:0007669"/>
    <property type="project" value="InterPro"/>
</dbReference>
<evidence type="ECO:0000256" key="6">
    <source>
        <dbReference type="SAM" id="Phobius"/>
    </source>
</evidence>
<dbReference type="Gene3D" id="1.20.1250.20">
    <property type="entry name" value="MFS general substrate transporter like domains"/>
    <property type="match status" value="1"/>
</dbReference>
<sequence>MRTYVIVCFSLGFAAHTLLLDTMKRLYFIEPIVAIYAFASFMVYPLVQQYVYRRLWLEITNSSYPVSENTSQCAFNNTSHSRQQDEVQKAASLFSMYSDLSSMIPSLIVTLLLVAYSDQRGRKITIIMPLIGSLVYTLSFLAVSFFELNLYLLIAASFVSALFGGIGTMLGGCFSYVADLCEDSKQKTLRMAVVDMMIGLLAGVASISTGYFLHAVGFNWPFFTSAVFQVVNLIYAVFILEETRVIDQSETVACCQAMQELARGICNLFVGGSSQRKWVLVLLIVTFSSLSFVNTGGLSMITLYELNEPLCWSEILVGYGAAASTSIFITSFVGVYLFSLCLPNIAIAFIGMLSVAISMFMTAFAKTTLMMFLVRIPAMFAIMPFPVLRSMMSKVVSKSEQGALFACVAFTENLSTNGSSAVFSRIYAATVAWCPGFIFLLGSGLCIIPISLLGIFRCFHSVDSNESQALLSEDETEASDDPPVV</sequence>
<evidence type="ECO:0000256" key="3">
    <source>
        <dbReference type="ARBA" id="ARBA00022989"/>
    </source>
</evidence>
<feature type="transmembrane region" description="Helical" evidence="6">
    <location>
        <begin position="189"/>
        <end position="214"/>
    </location>
</feature>
<dbReference type="SUPFAM" id="SSF103473">
    <property type="entry name" value="MFS general substrate transporter"/>
    <property type="match status" value="1"/>
</dbReference>
<protein>
    <submittedName>
        <fullName evidence="7">Solute carrier family 46 member 3</fullName>
    </submittedName>
</protein>
<keyword evidence="3 6" id="KW-1133">Transmembrane helix</keyword>
<name>A0A8C1TQW8_CYPCA</name>
<evidence type="ECO:0000256" key="2">
    <source>
        <dbReference type="ARBA" id="ARBA00022692"/>
    </source>
</evidence>
<evidence type="ECO:0000256" key="1">
    <source>
        <dbReference type="ARBA" id="ARBA00004141"/>
    </source>
</evidence>
<feature type="transmembrane region" description="Helical" evidence="6">
    <location>
        <begin position="26"/>
        <end position="47"/>
    </location>
</feature>
<dbReference type="InterPro" id="IPR036259">
    <property type="entry name" value="MFS_trans_sf"/>
</dbReference>
<reference evidence="7" key="1">
    <citation type="submission" date="2025-08" db="UniProtKB">
        <authorList>
            <consortium name="Ensembl"/>
        </authorList>
    </citation>
    <scope>IDENTIFICATION</scope>
</reference>